<dbReference type="SUPFAM" id="SSF57667">
    <property type="entry name" value="beta-beta-alpha zinc fingers"/>
    <property type="match status" value="1"/>
</dbReference>
<keyword evidence="1" id="KW-0863">Zinc-finger</keyword>
<reference evidence="3 4" key="2">
    <citation type="submission" date="2018-11" db="EMBL/GenBank/DDBJ databases">
        <authorList>
            <consortium name="Pathogen Informatics"/>
        </authorList>
    </citation>
    <scope>NUCLEOTIDE SEQUENCE [LARGE SCALE GENOMIC DNA]</scope>
    <source>
        <strain evidence="3 4">NST_G2</strain>
    </source>
</reference>
<dbReference type="GO" id="GO:0008270">
    <property type="term" value="F:zinc ion binding"/>
    <property type="evidence" value="ECO:0007669"/>
    <property type="project" value="UniProtKB-KW"/>
</dbReference>
<sequence length="103" mass="11285">MTDTKLPSSKRFADIDYKHDKPLFPLLSPQQPPSTICHLLPLTLPPPPLTPLAVPAMVPGAPTHSTEHRLHCPHCSHAFSHRKGLLGHMGIHESGIHRDVSTS</sequence>
<dbReference type="Proteomes" id="UP000275846">
    <property type="component" value="Unassembled WGS sequence"/>
</dbReference>
<keyword evidence="4" id="KW-1185">Reference proteome</keyword>
<dbReference type="WBParaSite" id="SSLN_0001822401-mRNA-1">
    <property type="protein sequence ID" value="SSLN_0001822401-mRNA-1"/>
    <property type="gene ID" value="SSLN_0001822401"/>
</dbReference>
<name>A0A183TM60_SCHSO</name>
<gene>
    <name evidence="3" type="ORF">SSLN_LOCUS17558</name>
</gene>
<reference evidence="5" key="1">
    <citation type="submission" date="2016-06" db="UniProtKB">
        <authorList>
            <consortium name="WormBaseParasite"/>
        </authorList>
    </citation>
    <scope>IDENTIFICATION</scope>
</reference>
<evidence type="ECO:0000259" key="2">
    <source>
        <dbReference type="PROSITE" id="PS50157"/>
    </source>
</evidence>
<evidence type="ECO:0000313" key="4">
    <source>
        <dbReference type="Proteomes" id="UP000275846"/>
    </source>
</evidence>
<dbReference type="OrthoDB" id="6321282at2759"/>
<evidence type="ECO:0000313" key="5">
    <source>
        <dbReference type="WBParaSite" id="SSLN_0001822401-mRNA-1"/>
    </source>
</evidence>
<organism evidence="5">
    <name type="scientific">Schistocephalus solidus</name>
    <name type="common">Tapeworm</name>
    <dbReference type="NCBI Taxonomy" id="70667"/>
    <lineage>
        <taxon>Eukaryota</taxon>
        <taxon>Metazoa</taxon>
        <taxon>Spiralia</taxon>
        <taxon>Lophotrochozoa</taxon>
        <taxon>Platyhelminthes</taxon>
        <taxon>Cestoda</taxon>
        <taxon>Eucestoda</taxon>
        <taxon>Diphyllobothriidea</taxon>
        <taxon>Diphyllobothriidae</taxon>
        <taxon>Schistocephalus</taxon>
    </lineage>
</organism>
<dbReference type="InterPro" id="IPR013087">
    <property type="entry name" value="Znf_C2H2_type"/>
</dbReference>
<protein>
    <submittedName>
        <fullName evidence="5">C2H2-type domain-containing protein</fullName>
    </submittedName>
</protein>
<dbReference type="EMBL" id="UYSU01042710">
    <property type="protein sequence ID" value="VDM03944.1"/>
    <property type="molecule type" value="Genomic_DNA"/>
</dbReference>
<evidence type="ECO:0000256" key="1">
    <source>
        <dbReference type="PROSITE-ProRule" id="PRU00042"/>
    </source>
</evidence>
<dbReference type="PROSITE" id="PS50157">
    <property type="entry name" value="ZINC_FINGER_C2H2_2"/>
    <property type="match status" value="1"/>
</dbReference>
<feature type="domain" description="C2H2-type" evidence="2">
    <location>
        <begin position="70"/>
        <end position="92"/>
    </location>
</feature>
<proteinExistence type="predicted"/>
<dbReference type="InterPro" id="IPR036236">
    <property type="entry name" value="Znf_C2H2_sf"/>
</dbReference>
<dbReference type="PROSITE" id="PS00028">
    <property type="entry name" value="ZINC_FINGER_C2H2_1"/>
    <property type="match status" value="1"/>
</dbReference>
<keyword evidence="1" id="KW-0862">Zinc</keyword>
<evidence type="ECO:0000313" key="3">
    <source>
        <dbReference type="EMBL" id="VDM03944.1"/>
    </source>
</evidence>
<keyword evidence="1" id="KW-0479">Metal-binding</keyword>
<accession>A0A183TM60</accession>
<dbReference type="AlphaFoldDB" id="A0A183TM60"/>